<dbReference type="GO" id="GO:0003677">
    <property type="term" value="F:DNA binding"/>
    <property type="evidence" value="ECO:0007669"/>
    <property type="project" value="TreeGrafter"/>
</dbReference>
<dbReference type="RefSeq" id="WP_255036917.1">
    <property type="nucleotide sequence ID" value="NZ_RJUF01000021.1"/>
</dbReference>
<proteinExistence type="predicted"/>
<dbReference type="GO" id="GO:0006355">
    <property type="term" value="P:regulation of DNA-templated transcription"/>
    <property type="evidence" value="ECO:0007669"/>
    <property type="project" value="TreeGrafter"/>
</dbReference>
<keyword evidence="1" id="KW-1133">Transmembrane helix</keyword>
<comment type="caution">
    <text evidence="3">The sequence shown here is derived from an EMBL/GenBank/DDBJ whole genome shotgun (WGS) entry which is preliminary data.</text>
</comment>
<dbReference type="AlphaFoldDB" id="A0AAE3H2J5"/>
<dbReference type="Gene3D" id="2.120.10.80">
    <property type="entry name" value="Kelch-type beta propeller"/>
    <property type="match status" value="1"/>
</dbReference>
<reference evidence="3 4" key="1">
    <citation type="submission" date="2018-11" db="EMBL/GenBank/DDBJ databases">
        <title>Novel bacteria species description.</title>
        <authorList>
            <person name="Han J.-H."/>
        </authorList>
    </citation>
    <scope>NUCLEOTIDE SEQUENCE [LARGE SCALE GENOMIC DNA]</scope>
    <source>
        <strain evidence="3 4">KCTC23259</strain>
    </source>
</reference>
<dbReference type="InterPro" id="IPR051677">
    <property type="entry name" value="AfsR-DnrI-RedD_regulator"/>
</dbReference>
<evidence type="ECO:0000256" key="2">
    <source>
        <dbReference type="SAM" id="SignalP"/>
    </source>
</evidence>
<dbReference type="PANTHER" id="PTHR35807:SF1">
    <property type="entry name" value="TRANSCRIPTIONAL REGULATOR REDD"/>
    <property type="match status" value="1"/>
</dbReference>
<sequence>MLQKTFLLFLLFFSSKLCAQDYGLEFMGHEVNPDQRTSLSLGENKELCFDDNFELNFELKFKKNVVSYFGYIFRIVNTEDQHIDLLYNSRKTEKFRIVNKDLSISTNFGLDSAKLYSSWSKLRFLFDYKTKELSLYEGNNLLERKAVVFNKKSCLKIYFGGNQNTKFATKDVLPTYIRNITLLKGNKVTNVWKLNDVYGNVAKETQKANHGTVTNGSWMLVKHYEWLKRIDTTFKGQTTFYFDRNINHFLIHADEGSFYFDEKKSATLARPFDKKYIKFTFGDQGYFLKESKTAVNVRLNQKEIFAYDSKGNSWNIPPNLKPELTEYWHHNQYVFPKDTAMVFIGGYGQFTYKNSFQKYSFLNKRWSELNMKGYRLEPRYMFGIGHTKDLNKSYIFGGYGSKTGEQEINPQNYYDLLEVNWQNLSIRKVYTLETPENPFVVVKSMVVDEKKQVFYALIYNQLNFKSSLQLIRGSLRKPEYEIIGKPIPYDFQDVASSADLAFDEKNQKLVCITYHYDRIKNLSFHKVYTLDFPPANIEATIAQKESGFVKWLTILAIVLLILVPLVLMIFYYRQHRNKKPPIELAPENTSKTEESRVELTTERPIMEENKRSRLILFGGFQFLTSKGEDLSVHFTPLLKELFLYLMLNSIKWNKSVNSQQLNDLFWYDKTATSARNNRSVNLTKLKVIFEQVGHIQISKESGDWQIIFDPSHVFVDYYDFLKLTDEKKNLNKEEINLLTKIVSRGNFLFNLEYEWLEPFKSEISNRVIDAYTSYSKGLSFETDAQEIIEIADKIFVFDKVDETAMEMKCKALVVLGKHSLALKCYEHFEKEYHLLYAENFSKSFKQIINSI</sequence>
<evidence type="ECO:0008006" key="5">
    <source>
        <dbReference type="Google" id="ProtNLM"/>
    </source>
</evidence>
<dbReference type="PANTHER" id="PTHR35807">
    <property type="entry name" value="TRANSCRIPTIONAL REGULATOR REDD-RELATED"/>
    <property type="match status" value="1"/>
</dbReference>
<evidence type="ECO:0000313" key="3">
    <source>
        <dbReference type="EMBL" id="MCP9763130.1"/>
    </source>
</evidence>
<organism evidence="3 4">
    <name type="scientific">Lacihabitans soyangensis</name>
    <dbReference type="NCBI Taxonomy" id="869394"/>
    <lineage>
        <taxon>Bacteria</taxon>
        <taxon>Pseudomonadati</taxon>
        <taxon>Bacteroidota</taxon>
        <taxon>Cytophagia</taxon>
        <taxon>Cytophagales</taxon>
        <taxon>Leadbetterellaceae</taxon>
        <taxon>Lacihabitans</taxon>
    </lineage>
</organism>
<keyword evidence="2" id="KW-0732">Signal</keyword>
<feature type="transmembrane region" description="Helical" evidence="1">
    <location>
        <begin position="551"/>
        <end position="572"/>
    </location>
</feature>
<evidence type="ECO:0000256" key="1">
    <source>
        <dbReference type="SAM" id="Phobius"/>
    </source>
</evidence>
<keyword evidence="4" id="KW-1185">Reference proteome</keyword>
<dbReference type="InterPro" id="IPR015915">
    <property type="entry name" value="Kelch-typ_b-propeller"/>
</dbReference>
<dbReference type="SUPFAM" id="SSF117281">
    <property type="entry name" value="Kelch motif"/>
    <property type="match status" value="1"/>
</dbReference>
<gene>
    <name evidence="3" type="ORF">EGI31_09195</name>
</gene>
<evidence type="ECO:0000313" key="4">
    <source>
        <dbReference type="Proteomes" id="UP001204144"/>
    </source>
</evidence>
<keyword evidence="1" id="KW-0812">Transmembrane</keyword>
<feature type="signal peptide" evidence="2">
    <location>
        <begin position="1"/>
        <end position="19"/>
    </location>
</feature>
<name>A0AAE3H2J5_9BACT</name>
<protein>
    <recommendedName>
        <fullName evidence="5">Galactose oxidase</fullName>
    </recommendedName>
</protein>
<dbReference type="Proteomes" id="UP001204144">
    <property type="component" value="Unassembled WGS sequence"/>
</dbReference>
<dbReference type="EMBL" id="RJUF01000021">
    <property type="protein sequence ID" value="MCP9763130.1"/>
    <property type="molecule type" value="Genomic_DNA"/>
</dbReference>
<accession>A0AAE3H2J5</accession>
<feature type="chain" id="PRO_5042126775" description="Galactose oxidase" evidence="2">
    <location>
        <begin position="20"/>
        <end position="851"/>
    </location>
</feature>
<keyword evidence="1" id="KW-0472">Membrane</keyword>